<feature type="transmembrane region" description="Helical" evidence="1">
    <location>
        <begin position="148"/>
        <end position="165"/>
    </location>
</feature>
<feature type="transmembrane region" description="Helical" evidence="1">
    <location>
        <begin position="49"/>
        <end position="66"/>
    </location>
</feature>
<proteinExistence type="predicted"/>
<feature type="transmembrane region" description="Helical" evidence="1">
    <location>
        <begin position="7"/>
        <end position="29"/>
    </location>
</feature>
<dbReference type="InterPro" id="IPR000917">
    <property type="entry name" value="Sulfatase_N"/>
</dbReference>
<reference evidence="3" key="2">
    <citation type="submission" date="2021-04" db="EMBL/GenBank/DDBJ databases">
        <authorList>
            <person name="Gilroy R."/>
        </authorList>
    </citation>
    <scope>NUCLEOTIDE SEQUENCE</scope>
    <source>
        <strain evidence="3">F6-686</strain>
    </source>
</reference>
<organism evidence="3 4">
    <name type="scientific">Candidatus Lactobacillus pullistercoris</name>
    <dbReference type="NCBI Taxonomy" id="2838636"/>
    <lineage>
        <taxon>Bacteria</taxon>
        <taxon>Bacillati</taxon>
        <taxon>Bacillota</taxon>
        <taxon>Bacilli</taxon>
        <taxon>Lactobacillales</taxon>
        <taxon>Lactobacillaceae</taxon>
        <taxon>Lactobacillus</taxon>
    </lineage>
</organism>
<feature type="transmembrane region" description="Helical" evidence="1">
    <location>
        <begin position="304"/>
        <end position="321"/>
    </location>
</feature>
<dbReference type="Proteomes" id="UP000823844">
    <property type="component" value="Unassembled WGS sequence"/>
</dbReference>
<evidence type="ECO:0000313" key="3">
    <source>
        <dbReference type="EMBL" id="MBU3828133.1"/>
    </source>
</evidence>
<dbReference type="Pfam" id="PF00884">
    <property type="entry name" value="Sulfatase"/>
    <property type="match status" value="1"/>
</dbReference>
<dbReference type="AlphaFoldDB" id="A0A9E2KRX0"/>
<feature type="transmembrane region" description="Helical" evidence="1">
    <location>
        <begin position="484"/>
        <end position="505"/>
    </location>
</feature>
<feature type="domain" description="Sulfatase N-terminal" evidence="2">
    <location>
        <begin position="614"/>
        <end position="912"/>
    </location>
</feature>
<comment type="caution">
    <text evidence="3">The sequence shown here is derived from an EMBL/GenBank/DDBJ whole genome shotgun (WGS) entry which is preliminary data.</text>
</comment>
<feature type="transmembrane region" description="Helical" evidence="1">
    <location>
        <begin position="110"/>
        <end position="136"/>
    </location>
</feature>
<keyword evidence="1" id="KW-0812">Transmembrane</keyword>
<dbReference type="InterPro" id="IPR017850">
    <property type="entry name" value="Alkaline_phosphatase_core_sf"/>
</dbReference>
<dbReference type="SUPFAM" id="SSF53649">
    <property type="entry name" value="Alkaline phosphatase-like"/>
    <property type="match status" value="1"/>
</dbReference>
<evidence type="ECO:0000256" key="1">
    <source>
        <dbReference type="SAM" id="Phobius"/>
    </source>
</evidence>
<name>A0A9E2KRX0_9LACO</name>
<feature type="transmembrane region" description="Helical" evidence="1">
    <location>
        <begin position="171"/>
        <end position="188"/>
    </location>
</feature>
<accession>A0A9E2KRX0</accession>
<evidence type="ECO:0000313" key="4">
    <source>
        <dbReference type="Proteomes" id="UP000823844"/>
    </source>
</evidence>
<evidence type="ECO:0000259" key="2">
    <source>
        <dbReference type="Pfam" id="PF00884"/>
    </source>
</evidence>
<feature type="transmembrane region" description="Helical" evidence="1">
    <location>
        <begin position="200"/>
        <end position="225"/>
    </location>
</feature>
<protein>
    <submittedName>
        <fullName evidence="3">Sulfatase-like hydrolase/transferase</fullName>
    </submittedName>
</protein>
<keyword evidence="1" id="KW-0472">Membrane</keyword>
<keyword evidence="1" id="KW-1133">Transmembrane helix</keyword>
<dbReference type="GO" id="GO:0016787">
    <property type="term" value="F:hydrolase activity"/>
    <property type="evidence" value="ECO:0007669"/>
    <property type="project" value="UniProtKB-KW"/>
</dbReference>
<feature type="transmembrane region" description="Helical" evidence="1">
    <location>
        <begin position="245"/>
        <end position="263"/>
    </location>
</feature>
<feature type="transmembrane region" description="Helical" evidence="1">
    <location>
        <begin position="397"/>
        <end position="425"/>
    </location>
</feature>
<gene>
    <name evidence="3" type="ORF">H9806_03130</name>
</gene>
<sequence length="990" mass="113948">MTEKKKSFKIFTAICLIIAAFVIAIQMVNFTSTFARLRFGLILQFVPDTLRSATLMFVPLVFGAVYGKKKKAEMAEVFRFWLTSVVTLIIFYLGYFIVHPHSFNMWRMWGVFFPVATGTSVILSTLVFGLLAKPAIAKLQAKMSEKQNLLILSFLTLAGFTLSAGTLQFNYSIFGLYLVLYFAWGMYLSQIHFSKKVTTWLIILGIISFFVVLVGVPGFSGIYWYHLRSGDVYNWNREFLSNPSSPFMFLIIQAAFLIFKPVINGLSRRQLRDMIPVIVLMQTTLSSHFAKSFRFTNSAGLNKFIFFTIVVAATFILAKLYEKYLFRGKLTKRIISYLSQSSNLVLVLEDAWNHLVSWAIRNKVTLLTWAWFYVIGFASFIIETDGMRIRFMTSNDINAIIFILGNRFFALILTAIFLYAIFTIFYFITTRYWLSNILVSTIIIGWAIANKVKLDLRGEPIYPSELSEAVNAKSLLGMVNPHTVIAIVIGLVVIIALTIFLEVKFPIKKKGSWKRRGIWALLSLILLITPARFNHEDNIIYFIKRGFDNKAFFRNPEREIQINGPLLNFMNYIDLQVMDQPSNYSEQNVDRVISKYQKVAKDINKGRKNDLKDQTVIFNLSESFVDPYTFPTIKFAKGLPNPVSYIQSLKDKATYGSMISAGYGGGTANMEWESLTGFNMGFFKTTLTPYVQIVPHYNFYPTIGMNFKTATAIHPYIGTYYSRVEDYNRFKFNRFIYLGSKWKIINQKHIDRSPYNSDFTAYDNAVKQLNDDKNGQFINLISMQNHMPYSNWYKNNEYMGKISGQLFSNGDIRSQMATYVKGVQYTDKAVKKFIAEIDKMKKPVTFVFYGDHYPSILPQNLITKYPVQMHATRYFIYSNKYAREHGAKARLTSKYKYVNTSDFIAMMLKQTNTKVTPYQALLTEIHRQLPAITINFDEEKGFQLVNQKGTLVDPTDLTNEQQALIKDFETIQYDMTAGKGYALKSSNFYK</sequence>
<keyword evidence="3" id="KW-0378">Hydrolase</keyword>
<feature type="transmembrane region" description="Helical" evidence="1">
    <location>
        <begin position="78"/>
        <end position="98"/>
    </location>
</feature>
<dbReference type="Gene3D" id="3.40.720.10">
    <property type="entry name" value="Alkaline Phosphatase, subunit A"/>
    <property type="match status" value="1"/>
</dbReference>
<feature type="transmembrane region" description="Helical" evidence="1">
    <location>
        <begin position="517"/>
        <end position="533"/>
    </location>
</feature>
<dbReference type="CDD" id="cd16015">
    <property type="entry name" value="LTA_synthase"/>
    <property type="match status" value="1"/>
</dbReference>
<reference evidence="3" key="1">
    <citation type="journal article" date="2021" name="PeerJ">
        <title>Extensive microbial diversity within the chicken gut microbiome revealed by metagenomics and culture.</title>
        <authorList>
            <person name="Gilroy R."/>
            <person name="Ravi A."/>
            <person name="Getino M."/>
            <person name="Pursley I."/>
            <person name="Horton D.L."/>
            <person name="Alikhan N.F."/>
            <person name="Baker D."/>
            <person name="Gharbi K."/>
            <person name="Hall N."/>
            <person name="Watson M."/>
            <person name="Adriaenssens E.M."/>
            <person name="Foster-Nyarko E."/>
            <person name="Jarju S."/>
            <person name="Secka A."/>
            <person name="Antonio M."/>
            <person name="Oren A."/>
            <person name="Chaudhuri R.R."/>
            <person name="La Ragione R."/>
            <person name="Hildebrand F."/>
            <person name="Pallen M.J."/>
        </authorList>
    </citation>
    <scope>NUCLEOTIDE SEQUENCE</scope>
    <source>
        <strain evidence="3">F6-686</strain>
    </source>
</reference>
<dbReference type="EMBL" id="JAHLFT010000038">
    <property type="protein sequence ID" value="MBU3828133.1"/>
    <property type="molecule type" value="Genomic_DNA"/>
</dbReference>
<feature type="transmembrane region" description="Helical" evidence="1">
    <location>
        <begin position="364"/>
        <end position="382"/>
    </location>
</feature>